<evidence type="ECO:0000256" key="2">
    <source>
        <dbReference type="ARBA" id="ARBA00022490"/>
    </source>
</evidence>
<name>A0AAQ4QMS6_GASAC</name>
<feature type="region of interest" description="Disordered" evidence="4">
    <location>
        <begin position="347"/>
        <end position="403"/>
    </location>
</feature>
<keyword evidence="2" id="KW-0963">Cytoplasm</keyword>
<feature type="compositionally biased region" description="Polar residues" evidence="4">
    <location>
        <begin position="58"/>
        <end position="73"/>
    </location>
</feature>
<dbReference type="Proteomes" id="UP000007635">
    <property type="component" value="Chromosome VI"/>
</dbReference>
<proteinExistence type="predicted"/>
<feature type="region of interest" description="Disordered" evidence="4">
    <location>
        <begin position="450"/>
        <end position="477"/>
    </location>
</feature>
<reference evidence="6 7" key="1">
    <citation type="journal article" date="2021" name="G3 (Bethesda)">
        <title>Improved contiguity of the threespine stickleback genome using long-read sequencing.</title>
        <authorList>
            <person name="Nath S."/>
            <person name="Shaw D.E."/>
            <person name="White M.A."/>
        </authorList>
    </citation>
    <scope>NUCLEOTIDE SEQUENCE [LARGE SCALE GENOMIC DNA]</scope>
    <source>
        <strain evidence="6 7">Lake Benthic</strain>
    </source>
</reference>
<feature type="compositionally biased region" description="Polar residues" evidence="4">
    <location>
        <begin position="109"/>
        <end position="122"/>
    </location>
</feature>
<dbReference type="GO" id="GO:0005814">
    <property type="term" value="C:centriole"/>
    <property type="evidence" value="ECO:0007669"/>
    <property type="project" value="TreeGrafter"/>
</dbReference>
<dbReference type="GO" id="GO:0008017">
    <property type="term" value="F:microtubule binding"/>
    <property type="evidence" value="ECO:0007669"/>
    <property type="project" value="TreeGrafter"/>
</dbReference>
<reference evidence="6" key="2">
    <citation type="submission" date="2025-08" db="UniProtKB">
        <authorList>
            <consortium name="Ensembl"/>
        </authorList>
    </citation>
    <scope>IDENTIFICATION</scope>
</reference>
<feature type="region of interest" description="Disordered" evidence="4">
    <location>
        <begin position="148"/>
        <end position="186"/>
    </location>
</feature>
<dbReference type="InterPro" id="IPR029299">
    <property type="entry name" value="ALMS_motif"/>
</dbReference>
<dbReference type="Ensembl" id="ENSGACT00000077450.1">
    <property type="protein sequence ID" value="ENSGACP00000052250.1"/>
    <property type="gene ID" value="ENSGACG00000037734.1"/>
</dbReference>
<dbReference type="GeneTree" id="ENSGT00940000153123"/>
<evidence type="ECO:0000313" key="7">
    <source>
        <dbReference type="Proteomes" id="UP000007635"/>
    </source>
</evidence>
<feature type="compositionally biased region" description="Basic and acidic residues" evidence="4">
    <location>
        <begin position="298"/>
        <end position="313"/>
    </location>
</feature>
<dbReference type="AlphaFoldDB" id="A0AAQ4QMS6"/>
<dbReference type="PANTHER" id="PTHR21553">
    <property type="entry name" value="ALMS1-RELATED"/>
    <property type="match status" value="1"/>
</dbReference>
<evidence type="ECO:0000256" key="4">
    <source>
        <dbReference type="SAM" id="MobiDB-lite"/>
    </source>
</evidence>
<protein>
    <recommendedName>
        <fullName evidence="5">ALMS motif domain-containing protein</fullName>
    </recommendedName>
</protein>
<comment type="subcellular location">
    <subcellularLocation>
        <location evidence="1">Cytoplasm</location>
        <location evidence="1">Cytoskeleton</location>
        <location evidence="1">Microtubule organizing center</location>
        <location evidence="1">Centrosome</location>
    </subcellularLocation>
</comment>
<dbReference type="Pfam" id="PF15309">
    <property type="entry name" value="ALMS_motif"/>
    <property type="match status" value="1"/>
</dbReference>
<feature type="region of interest" description="Disordered" evidence="4">
    <location>
        <begin position="58"/>
        <end position="128"/>
    </location>
</feature>
<feature type="compositionally biased region" description="Basic and acidic residues" evidence="4">
    <location>
        <begin position="166"/>
        <end position="176"/>
    </location>
</feature>
<dbReference type="GO" id="GO:0046599">
    <property type="term" value="P:regulation of centriole replication"/>
    <property type="evidence" value="ECO:0007669"/>
    <property type="project" value="TreeGrafter"/>
</dbReference>
<evidence type="ECO:0000313" key="6">
    <source>
        <dbReference type="Ensembl" id="ENSGACP00000052250.1"/>
    </source>
</evidence>
<dbReference type="PANTHER" id="PTHR21553:SF24">
    <property type="entry name" value="(E2-INDEPENDENT) E3 UBIQUITIN-CONJUGATING ENZYME FATS"/>
    <property type="match status" value="1"/>
</dbReference>
<accession>A0AAQ4QMS6</accession>
<keyword evidence="3" id="KW-0206">Cytoskeleton</keyword>
<keyword evidence="7" id="KW-1185">Reference proteome</keyword>
<reference evidence="6" key="3">
    <citation type="submission" date="2025-09" db="UniProtKB">
        <authorList>
            <consortium name="Ensembl"/>
        </authorList>
    </citation>
    <scope>IDENTIFICATION</scope>
</reference>
<dbReference type="GO" id="GO:0005829">
    <property type="term" value="C:cytosol"/>
    <property type="evidence" value="ECO:0007669"/>
    <property type="project" value="TreeGrafter"/>
</dbReference>
<feature type="compositionally biased region" description="Basic and acidic residues" evidence="4">
    <location>
        <begin position="373"/>
        <end position="399"/>
    </location>
</feature>
<dbReference type="GO" id="GO:0005813">
    <property type="term" value="C:centrosome"/>
    <property type="evidence" value="ECO:0007669"/>
    <property type="project" value="UniProtKB-SubCell"/>
</dbReference>
<organism evidence="6 7">
    <name type="scientific">Gasterosteus aculeatus aculeatus</name>
    <name type="common">three-spined stickleback</name>
    <dbReference type="NCBI Taxonomy" id="481459"/>
    <lineage>
        <taxon>Eukaryota</taxon>
        <taxon>Metazoa</taxon>
        <taxon>Chordata</taxon>
        <taxon>Craniata</taxon>
        <taxon>Vertebrata</taxon>
        <taxon>Euteleostomi</taxon>
        <taxon>Actinopterygii</taxon>
        <taxon>Neopterygii</taxon>
        <taxon>Teleostei</taxon>
        <taxon>Neoteleostei</taxon>
        <taxon>Acanthomorphata</taxon>
        <taxon>Eupercaria</taxon>
        <taxon>Perciformes</taxon>
        <taxon>Cottioidei</taxon>
        <taxon>Gasterosteales</taxon>
        <taxon>Gasterosteidae</taxon>
        <taxon>Gasterosteus</taxon>
    </lineage>
</organism>
<evidence type="ECO:0000256" key="3">
    <source>
        <dbReference type="ARBA" id="ARBA00023212"/>
    </source>
</evidence>
<feature type="compositionally biased region" description="Low complexity" evidence="4">
    <location>
        <begin position="348"/>
        <end position="359"/>
    </location>
</feature>
<sequence>MCVGFHSWTFPNPPTANINEASSKDVTASLHRNVLSWGVWRGKEENESVSLRAIIHSASSQAADSGSRSTKNAASVPDMDLVYPSTATRPVKKSTPPKPQETPGGKASSLPTSTARVSNSQPDACRRDPAIAMPNEFGRAYSPAREFAGRHGQGTKTGHLVQSRLGRTEIVKKQDGRGGSSINPSSQPLYRSCIQLEVPLRSITSVLFLDKSLYIPLVELEGRRAAQTTLYRCTLSIRFDVSSCRRTSNKRAQINAGYGGPRGALSGRGESDVRETGSGCRRGPPSTHRARKVQRTAPKCDVKGKPGDSDARGHCSTSGLLSFIGPIRSNTNGCRQKENADEAAFALRSNSSQRQRTSNCGPVNFRTWTKPAGSDKTEERQERERSSQSQKVSDKEHLSRLNTDSLEGTLKNLSLKEALELRRPDFISRSQGRVRRLERRARRRRYLQDSDPDLTVQGLGEGRGKQNRNCTTPDPLSDNLFKPRERTISGKEMQLRSRRIYNQLPEVTKKKEEEKKRVVSQTNRLRADVYKKRLLDQILQR</sequence>
<feature type="domain" description="ALMS motif" evidence="5">
    <location>
        <begin position="411"/>
        <end position="541"/>
    </location>
</feature>
<evidence type="ECO:0000256" key="1">
    <source>
        <dbReference type="ARBA" id="ARBA00004300"/>
    </source>
</evidence>
<evidence type="ECO:0000259" key="5">
    <source>
        <dbReference type="Pfam" id="PF15309"/>
    </source>
</evidence>
<feature type="region of interest" description="Disordered" evidence="4">
    <location>
        <begin position="253"/>
        <end position="314"/>
    </location>
</feature>